<proteinExistence type="predicted"/>
<dbReference type="RefSeq" id="WP_254744831.1">
    <property type="nucleotide sequence ID" value="NZ_JANCLU010000019.1"/>
</dbReference>
<protein>
    <submittedName>
        <fullName evidence="2">TfoX/Sxy family protein</fullName>
    </submittedName>
</protein>
<dbReference type="Proteomes" id="UP001205890">
    <property type="component" value="Unassembled WGS sequence"/>
</dbReference>
<dbReference type="PANTHER" id="PTHR36121:SF1">
    <property type="entry name" value="PROTEIN SXY"/>
    <property type="match status" value="1"/>
</dbReference>
<dbReference type="Pfam" id="PF04993">
    <property type="entry name" value="TfoX_N"/>
    <property type="match status" value="1"/>
</dbReference>
<dbReference type="EMBL" id="JANCLU010000019">
    <property type="protein sequence ID" value="MCP8940292.1"/>
    <property type="molecule type" value="Genomic_DNA"/>
</dbReference>
<dbReference type="Gene3D" id="3.30.1460.30">
    <property type="entry name" value="YgaC/TfoX-N like chaperone"/>
    <property type="match status" value="1"/>
</dbReference>
<gene>
    <name evidence="2" type="ORF">NK718_17335</name>
</gene>
<dbReference type="InterPro" id="IPR047525">
    <property type="entry name" value="TfoX-like"/>
</dbReference>
<evidence type="ECO:0000313" key="2">
    <source>
        <dbReference type="EMBL" id="MCP8940292.1"/>
    </source>
</evidence>
<dbReference type="SUPFAM" id="SSF159894">
    <property type="entry name" value="YgaC/TfoX-N like"/>
    <property type="match status" value="1"/>
</dbReference>
<feature type="domain" description="TfoX N-terminal" evidence="1">
    <location>
        <begin position="8"/>
        <end position="101"/>
    </location>
</feature>
<keyword evidence="3" id="KW-1185">Reference proteome</keyword>
<accession>A0ABT1LFL0</accession>
<reference evidence="2 3" key="1">
    <citation type="submission" date="2022-07" db="EMBL/GenBank/DDBJ databases">
        <authorList>
            <person name="Li W.-J."/>
            <person name="Deng Q.-Q."/>
        </authorList>
    </citation>
    <scope>NUCLEOTIDE SEQUENCE [LARGE SCALE GENOMIC DNA]</scope>
    <source>
        <strain evidence="2 3">SYSU M60028</strain>
    </source>
</reference>
<organism evidence="2 3">
    <name type="scientific">Alsobacter ponti</name>
    <dbReference type="NCBI Taxonomy" id="2962936"/>
    <lineage>
        <taxon>Bacteria</taxon>
        <taxon>Pseudomonadati</taxon>
        <taxon>Pseudomonadota</taxon>
        <taxon>Alphaproteobacteria</taxon>
        <taxon>Hyphomicrobiales</taxon>
        <taxon>Alsobacteraceae</taxon>
        <taxon>Alsobacter</taxon>
    </lineage>
</organism>
<comment type="caution">
    <text evidence="2">The sequence shown here is derived from an EMBL/GenBank/DDBJ whole genome shotgun (WGS) entry which is preliminary data.</text>
</comment>
<sequence>MDAADLADLFEPCGKVAVRRLFGGHGVYAGPVMVALESRGVVYLRVDALSRAAFAAEQSEPFVYERSGRKPMSLPYWRLPEAAFEDPDEMRRWFAMARDAAMRAASARRPSSRRRGDIDE</sequence>
<dbReference type="PANTHER" id="PTHR36121">
    <property type="entry name" value="PROTEIN SXY"/>
    <property type="match status" value="1"/>
</dbReference>
<dbReference type="InterPro" id="IPR007076">
    <property type="entry name" value="TfoX_N"/>
</dbReference>
<evidence type="ECO:0000313" key="3">
    <source>
        <dbReference type="Proteomes" id="UP001205890"/>
    </source>
</evidence>
<name>A0ABT1LFL0_9HYPH</name>
<evidence type="ECO:0000259" key="1">
    <source>
        <dbReference type="Pfam" id="PF04993"/>
    </source>
</evidence>